<dbReference type="PANTHER" id="PTHR42693">
    <property type="entry name" value="ARYLSULFATASE FAMILY MEMBER"/>
    <property type="match status" value="1"/>
</dbReference>
<dbReference type="RefSeq" id="WP_013628503.1">
    <property type="nucleotide sequence ID" value="NC_015174.1"/>
</dbReference>
<feature type="signal peptide" evidence="5">
    <location>
        <begin position="1"/>
        <end position="26"/>
    </location>
</feature>
<dbReference type="OrthoDB" id="9803751at2"/>
<name>F0SK52_RUBBR</name>
<dbReference type="AlphaFoldDB" id="F0SK52"/>
<evidence type="ECO:0000256" key="2">
    <source>
        <dbReference type="ARBA" id="ARBA00022723"/>
    </source>
</evidence>
<evidence type="ECO:0000259" key="6">
    <source>
        <dbReference type="Pfam" id="PF00884"/>
    </source>
</evidence>
<protein>
    <submittedName>
        <fullName evidence="7">N-acetylgalactosamine-6-sulfatase</fullName>
        <ecNumber evidence="7">3.1.6.4</ecNumber>
    </submittedName>
</protein>
<dbReference type="HOGENOM" id="CLU_006332_10_4_0"/>
<keyword evidence="3 7" id="KW-0378">Hydrolase</keyword>
<dbReference type="InterPro" id="IPR024607">
    <property type="entry name" value="Sulfatase_CS"/>
</dbReference>
<dbReference type="eggNOG" id="COG3119">
    <property type="taxonomic scope" value="Bacteria"/>
</dbReference>
<dbReference type="Pfam" id="PF00884">
    <property type="entry name" value="Sulfatase"/>
    <property type="match status" value="1"/>
</dbReference>
<proteinExistence type="inferred from homology"/>
<dbReference type="KEGG" id="pbs:Plabr_2177"/>
<accession>F0SK52</accession>
<evidence type="ECO:0000256" key="3">
    <source>
        <dbReference type="ARBA" id="ARBA00022801"/>
    </source>
</evidence>
<dbReference type="Proteomes" id="UP000006860">
    <property type="component" value="Chromosome"/>
</dbReference>
<organism evidence="7 8">
    <name type="scientific">Rubinisphaera brasiliensis (strain ATCC 49424 / DSM 5305 / JCM 21570 / IAM 15109 / NBRC 103401 / IFAM 1448)</name>
    <name type="common">Planctomyces brasiliensis</name>
    <dbReference type="NCBI Taxonomy" id="756272"/>
    <lineage>
        <taxon>Bacteria</taxon>
        <taxon>Pseudomonadati</taxon>
        <taxon>Planctomycetota</taxon>
        <taxon>Planctomycetia</taxon>
        <taxon>Planctomycetales</taxon>
        <taxon>Planctomycetaceae</taxon>
        <taxon>Rubinisphaera</taxon>
    </lineage>
</organism>
<dbReference type="STRING" id="756272.Plabr_2177"/>
<dbReference type="GO" id="GO:0043890">
    <property type="term" value="F:N-acetylgalactosamine-6-sulfatase activity"/>
    <property type="evidence" value="ECO:0007669"/>
    <property type="project" value="UniProtKB-EC"/>
</dbReference>
<comment type="similarity">
    <text evidence="1">Belongs to the sulfatase family.</text>
</comment>
<dbReference type="InterPro" id="IPR050738">
    <property type="entry name" value="Sulfatase"/>
</dbReference>
<dbReference type="GO" id="GO:0004065">
    <property type="term" value="F:arylsulfatase activity"/>
    <property type="evidence" value="ECO:0007669"/>
    <property type="project" value="TreeGrafter"/>
</dbReference>
<keyword evidence="4" id="KW-0106">Calcium</keyword>
<dbReference type="GO" id="GO:0046872">
    <property type="term" value="F:metal ion binding"/>
    <property type="evidence" value="ECO:0007669"/>
    <property type="project" value="UniProtKB-KW"/>
</dbReference>
<feature type="chain" id="PRO_5003260591" evidence="5">
    <location>
        <begin position="27"/>
        <end position="486"/>
    </location>
</feature>
<keyword evidence="8" id="KW-1185">Reference proteome</keyword>
<evidence type="ECO:0000256" key="1">
    <source>
        <dbReference type="ARBA" id="ARBA00008779"/>
    </source>
</evidence>
<evidence type="ECO:0000256" key="4">
    <source>
        <dbReference type="ARBA" id="ARBA00022837"/>
    </source>
</evidence>
<dbReference type="EMBL" id="CP002546">
    <property type="protein sequence ID" value="ADY59779.1"/>
    <property type="molecule type" value="Genomic_DNA"/>
</dbReference>
<dbReference type="EC" id="3.1.6.4" evidence="7"/>
<evidence type="ECO:0000313" key="7">
    <source>
        <dbReference type="EMBL" id="ADY59779.1"/>
    </source>
</evidence>
<dbReference type="PANTHER" id="PTHR42693:SF53">
    <property type="entry name" value="ENDO-4-O-SULFATASE"/>
    <property type="match status" value="1"/>
</dbReference>
<dbReference type="SUPFAM" id="SSF53649">
    <property type="entry name" value="Alkaline phosphatase-like"/>
    <property type="match status" value="1"/>
</dbReference>
<evidence type="ECO:0000256" key="5">
    <source>
        <dbReference type="SAM" id="SignalP"/>
    </source>
</evidence>
<dbReference type="InterPro" id="IPR000917">
    <property type="entry name" value="Sulfatase_N"/>
</dbReference>
<gene>
    <name evidence="7" type="ordered locus">Plabr_2177</name>
</gene>
<keyword evidence="2" id="KW-0479">Metal-binding</keyword>
<sequence length="486" mass="54015">MRLLSALLFCAVLQTALWISQAEASAAERPNVLVILCDDLGYGDLECYGHPHIKTPNLNRLAEQGIRLTACYSAAPVCSSSRAGLLTGQTPNRVGIYDWIPPNHVMQLKAETPTVAKQLKQAGYSTAVVGKWHCNGKFNSPEQAQPLDNGFDHWYATQNNASPRHENPVNFIANGDPVGPLEGFSCQLVTDEAIRWLKDRPSDKAAPFFLHVCFHEPHEPVESPDDLVAQYRDVARDEDEAQYFANVANVDLAVGRLMAALDDMQLADNTLVYFTSDNGPETLDRYRTANRSYGSPGEMRGMKLHIYEGGIRVAGIVRWPAVVEAGQISTVPVCSLDLFPTLSNLAGVDVPEGHTLDGVDITAFLKGDEFKREKPLFWNYYRALSPPRVALRDGDWKIVAHWDGPTMDGEGRKVLGSNVNPSSQHAIKTAQLTRFELYNLAKDPSETEDLAKAKPKVLDRMKKLVLDQYREVQQQSPEWKFEAAKK</sequence>
<dbReference type="Gene3D" id="3.30.1120.10">
    <property type="match status" value="1"/>
</dbReference>
<dbReference type="Gene3D" id="3.40.720.10">
    <property type="entry name" value="Alkaline Phosphatase, subunit A"/>
    <property type="match status" value="1"/>
</dbReference>
<dbReference type="PROSITE" id="PS00149">
    <property type="entry name" value="SULFATASE_2"/>
    <property type="match status" value="1"/>
</dbReference>
<reference evidence="8" key="1">
    <citation type="submission" date="2011-02" db="EMBL/GenBank/DDBJ databases">
        <title>The complete genome of Planctomyces brasiliensis DSM 5305.</title>
        <authorList>
            <person name="Lucas S."/>
            <person name="Copeland A."/>
            <person name="Lapidus A."/>
            <person name="Bruce D."/>
            <person name="Goodwin L."/>
            <person name="Pitluck S."/>
            <person name="Kyrpides N."/>
            <person name="Mavromatis K."/>
            <person name="Pagani I."/>
            <person name="Ivanova N."/>
            <person name="Ovchinnikova G."/>
            <person name="Lu M."/>
            <person name="Detter J.C."/>
            <person name="Han C."/>
            <person name="Land M."/>
            <person name="Hauser L."/>
            <person name="Markowitz V."/>
            <person name="Cheng J.-F."/>
            <person name="Hugenholtz P."/>
            <person name="Woyke T."/>
            <person name="Wu D."/>
            <person name="Tindall B."/>
            <person name="Pomrenke H.G."/>
            <person name="Brambilla E."/>
            <person name="Klenk H.-P."/>
            <person name="Eisen J.A."/>
        </authorList>
    </citation>
    <scope>NUCLEOTIDE SEQUENCE [LARGE SCALE GENOMIC DNA]</scope>
    <source>
        <strain evidence="8">ATCC 49424 / DSM 5305 / JCM 21570 / IAM 15109 / NBRC 103401 / IFAM 1448</strain>
    </source>
</reference>
<evidence type="ECO:0000313" key="8">
    <source>
        <dbReference type="Proteomes" id="UP000006860"/>
    </source>
</evidence>
<feature type="domain" description="Sulfatase N-terminal" evidence="6">
    <location>
        <begin position="30"/>
        <end position="348"/>
    </location>
</feature>
<dbReference type="InterPro" id="IPR017850">
    <property type="entry name" value="Alkaline_phosphatase_core_sf"/>
</dbReference>
<keyword evidence="5" id="KW-0732">Signal</keyword>